<dbReference type="RefSeq" id="WP_169143475.1">
    <property type="nucleotide sequence ID" value="NZ_WTVS01000116.1"/>
</dbReference>
<comment type="catalytic activity">
    <reaction evidence="5">
        <text>(2R)-3-phosphoglycerate + GTP + H(+) = 3-[(R)-glyceryl]-diphospho-5'-guanosine + diphosphate</text>
        <dbReference type="Rhea" id="RHEA:63440"/>
        <dbReference type="ChEBI" id="CHEBI:15378"/>
        <dbReference type="ChEBI" id="CHEBI:33019"/>
        <dbReference type="ChEBI" id="CHEBI:37565"/>
        <dbReference type="ChEBI" id="CHEBI:58272"/>
        <dbReference type="ChEBI" id="CHEBI:147306"/>
        <dbReference type="EC" id="2.7.7.106"/>
    </reaction>
</comment>
<keyword evidence="1 5" id="KW-0808">Transferase</keyword>
<dbReference type="InterPro" id="IPR029044">
    <property type="entry name" value="Nucleotide-diphossugar_trans"/>
</dbReference>
<dbReference type="EMBL" id="WTVS01000116">
    <property type="protein sequence ID" value="NMG00971.1"/>
    <property type="molecule type" value="Genomic_DNA"/>
</dbReference>
<evidence type="ECO:0000313" key="6">
    <source>
        <dbReference type="EMBL" id="NMG00971.1"/>
    </source>
</evidence>
<comment type="similarity">
    <text evidence="5">Belongs to the CofC family.</text>
</comment>
<keyword evidence="3 5" id="KW-0547">Nucleotide-binding</keyword>
<accession>A0ABX1NPN0</accession>
<evidence type="ECO:0000256" key="3">
    <source>
        <dbReference type="ARBA" id="ARBA00022741"/>
    </source>
</evidence>
<dbReference type="Proteomes" id="UP000634522">
    <property type="component" value="Unassembled WGS sequence"/>
</dbReference>
<keyword evidence="4 5" id="KW-0342">GTP-binding</keyword>
<dbReference type="EC" id="2.7.7.106" evidence="5"/>
<sequence>MSCWALIPIKLPALGKGRLAGVLGPGERQRLVRAMLDRVLDALLDSTLVNRVAIVTPATNLTSRPIEILPDRGLGLNGSVQQAGLTLAERGATELVVMHGDLPLARPEDIDELVLRGRQAGLALAPDQARVGTNAIYLKTGSGFRFQFGTESFPIHLAEALRCGLTPTIVERPGLAFDVDLPADLAHFAHPLPHSLTHTLTPRRDPAGRHFPTLHRNPMPWPTVHSESLPTYARD</sequence>
<proteinExistence type="inferred from homology"/>
<dbReference type="HAMAP" id="MF_02114">
    <property type="entry name" value="CofC"/>
    <property type="match status" value="1"/>
</dbReference>
<name>A0ABX1NPN0_9RHOO</name>
<evidence type="ECO:0000256" key="4">
    <source>
        <dbReference type="ARBA" id="ARBA00023134"/>
    </source>
</evidence>
<dbReference type="GO" id="GO:0043814">
    <property type="term" value="F:phospholactate guanylyltransferase activity"/>
    <property type="evidence" value="ECO:0007669"/>
    <property type="project" value="UniProtKB-EC"/>
</dbReference>
<dbReference type="NCBIfam" id="TIGR03552">
    <property type="entry name" value="F420_cofC"/>
    <property type="match status" value="1"/>
</dbReference>
<comment type="pathway">
    <text evidence="5">Cofactor biosynthesis; coenzyme F420 biosynthesis.</text>
</comment>
<dbReference type="SUPFAM" id="SSF53448">
    <property type="entry name" value="Nucleotide-diphospho-sugar transferases"/>
    <property type="match status" value="1"/>
</dbReference>
<comment type="caution">
    <text evidence="6">The sequence shown here is derived from an EMBL/GenBank/DDBJ whole genome shotgun (WGS) entry which is preliminary data.</text>
</comment>
<keyword evidence="7" id="KW-1185">Reference proteome</keyword>
<evidence type="ECO:0000256" key="5">
    <source>
        <dbReference type="HAMAP-Rule" id="MF_02114"/>
    </source>
</evidence>
<reference evidence="6 7" key="1">
    <citation type="submission" date="2019-12" db="EMBL/GenBank/DDBJ databases">
        <title>Comparative genomics gives insights into the taxonomy of the Azoarcus-Aromatoleum group and reveals separate origins of nif in the plant-associated Azoarcus and non-plant-associated Aromatoleum sub-groups.</title>
        <authorList>
            <person name="Lafos M."/>
            <person name="Maluk M."/>
            <person name="Batista M."/>
            <person name="Junghare M."/>
            <person name="Carmona M."/>
            <person name="Faoro H."/>
            <person name="Cruz L.M."/>
            <person name="Battistoni F."/>
            <person name="De Souza E."/>
            <person name="Pedrosa F."/>
            <person name="Chen W.-M."/>
            <person name="Poole P.S."/>
            <person name="Dixon R.A."/>
            <person name="James E.K."/>
        </authorList>
    </citation>
    <scope>NUCLEOTIDE SEQUENCE [LARGE SCALE GENOMIC DNA]</scope>
    <source>
        <strain evidence="6 7">T</strain>
    </source>
</reference>
<evidence type="ECO:0000256" key="2">
    <source>
        <dbReference type="ARBA" id="ARBA00022695"/>
    </source>
</evidence>
<gene>
    <name evidence="6" type="primary">cofC</name>
    <name evidence="5" type="synonym">fbiD</name>
    <name evidence="6" type="ORF">GPA27_26710</name>
</gene>
<dbReference type="InterPro" id="IPR002835">
    <property type="entry name" value="CofC"/>
</dbReference>
<keyword evidence="2 5" id="KW-0548">Nucleotidyltransferase</keyword>
<dbReference type="Pfam" id="PF01983">
    <property type="entry name" value="CofC"/>
    <property type="match status" value="1"/>
</dbReference>
<dbReference type="PANTHER" id="PTHR40392:SF1">
    <property type="entry name" value="2-PHOSPHO-L-LACTATE GUANYLYLTRANSFERASE"/>
    <property type="match status" value="1"/>
</dbReference>
<organism evidence="6 7">
    <name type="scientific">Aromatoleum toluolicum</name>
    <dbReference type="NCBI Taxonomy" id="90060"/>
    <lineage>
        <taxon>Bacteria</taxon>
        <taxon>Pseudomonadati</taxon>
        <taxon>Pseudomonadota</taxon>
        <taxon>Betaproteobacteria</taxon>
        <taxon>Rhodocyclales</taxon>
        <taxon>Rhodocyclaceae</taxon>
        <taxon>Aromatoleum</taxon>
    </lineage>
</organism>
<evidence type="ECO:0000256" key="1">
    <source>
        <dbReference type="ARBA" id="ARBA00022679"/>
    </source>
</evidence>
<protein>
    <recommendedName>
        <fullName evidence="5">3-phospho-D-glycerate guanylyltransferase</fullName>
        <shortName evidence="5">3PG guanylyltransferase</shortName>
        <ecNumber evidence="5">2.7.7.106</ecNumber>
    </recommendedName>
</protein>
<comment type="function">
    <text evidence="5">Guanylyltransferase that catalyzes the activation of (2R)-3-phosphoglycerate (3PG) as 3-[(R)-glyceryl]-diphospho-5'-guanosine, via the condensation of 3PG with GTP. It is involved in the biosynthesis of a derivative of the hydride carrier cofactor coenzyme F420, 3PG-F420.</text>
</comment>
<dbReference type="PANTHER" id="PTHR40392">
    <property type="entry name" value="2-PHOSPHO-L-LACTATE GUANYLYLTRANSFERASE"/>
    <property type="match status" value="1"/>
</dbReference>
<dbReference type="Gene3D" id="3.90.550.10">
    <property type="entry name" value="Spore Coat Polysaccharide Biosynthesis Protein SpsA, Chain A"/>
    <property type="match status" value="1"/>
</dbReference>
<evidence type="ECO:0000313" key="7">
    <source>
        <dbReference type="Proteomes" id="UP000634522"/>
    </source>
</evidence>